<gene>
    <name evidence="10" type="ORF">GCM10012280_18760</name>
</gene>
<dbReference type="PANTHER" id="PTHR23517:SF2">
    <property type="entry name" value="MULTIDRUG RESISTANCE PROTEIN MDTH"/>
    <property type="match status" value="1"/>
</dbReference>
<evidence type="ECO:0000313" key="11">
    <source>
        <dbReference type="Proteomes" id="UP000641932"/>
    </source>
</evidence>
<dbReference type="InterPro" id="IPR011701">
    <property type="entry name" value="MFS"/>
</dbReference>
<dbReference type="GO" id="GO:0022857">
    <property type="term" value="F:transmembrane transporter activity"/>
    <property type="evidence" value="ECO:0007669"/>
    <property type="project" value="InterPro"/>
</dbReference>
<feature type="region of interest" description="Disordered" evidence="7">
    <location>
        <begin position="400"/>
        <end position="425"/>
    </location>
</feature>
<keyword evidence="6 8" id="KW-0472">Membrane</keyword>
<keyword evidence="3" id="KW-1003">Cell membrane</keyword>
<keyword evidence="11" id="KW-1185">Reference proteome</keyword>
<sequence length="425" mass="43795">MQGALRRVQLGNALGAFGNGFTVPFLFIYVSQVRHVGAGTAGAVFATFALAAFAVLPFVGRVIDRRGPRPVLVAGSVAAALGALNFGLATTAPQMMVAAVLIGVGMAVIQPALATMIVWCSTSATRSRAFATQFFLNNLGMGIGGLIGGLIVDTSSPAGFTLLFAIDSVMFLVLGAVVGTVRLPRTPRIDDALPQDSVPGGGLRVLLRDRAMVRLCVLGAVVFFTCYGQFESGLAAFATEVTHVSPATLGVALAANTSMIVIAQFLVLRLVERARRSRVIASVGVIWFVAWVVAGLSGLLASHVVATVALVSTYALFGLGEALLAPTVAPLVAELAPESMLGRYNSAFALVKQSALAVGPAFGGVLAGAGLYGTYIVSLVLCSLLIAVLGVRLGRHLSARQDSPPRPARAVEAVRPRSADVAKAA</sequence>
<reference evidence="10" key="1">
    <citation type="journal article" date="2014" name="Int. J. Syst. Evol. Microbiol.">
        <title>Complete genome sequence of Corynebacterium casei LMG S-19264T (=DSM 44701T), isolated from a smear-ripened cheese.</title>
        <authorList>
            <consortium name="US DOE Joint Genome Institute (JGI-PGF)"/>
            <person name="Walter F."/>
            <person name="Albersmeier A."/>
            <person name="Kalinowski J."/>
            <person name="Ruckert C."/>
        </authorList>
    </citation>
    <scope>NUCLEOTIDE SEQUENCE</scope>
    <source>
        <strain evidence="10">CGMCC 4.7201</strain>
    </source>
</reference>
<feature type="transmembrane region" description="Helical" evidence="8">
    <location>
        <begin position="95"/>
        <end position="122"/>
    </location>
</feature>
<feature type="transmembrane region" description="Helical" evidence="8">
    <location>
        <begin position="134"/>
        <end position="152"/>
    </location>
</feature>
<dbReference type="Pfam" id="PF07690">
    <property type="entry name" value="MFS_1"/>
    <property type="match status" value="1"/>
</dbReference>
<evidence type="ECO:0000259" key="9">
    <source>
        <dbReference type="PROSITE" id="PS50850"/>
    </source>
</evidence>
<feature type="transmembrane region" description="Helical" evidence="8">
    <location>
        <begin position="250"/>
        <end position="268"/>
    </location>
</feature>
<feature type="transmembrane region" description="Helical" evidence="8">
    <location>
        <begin position="71"/>
        <end position="89"/>
    </location>
</feature>
<dbReference type="InterPro" id="IPR050171">
    <property type="entry name" value="MFS_Transporters"/>
</dbReference>
<feature type="domain" description="Major facilitator superfamily (MFS) profile" evidence="9">
    <location>
        <begin position="4"/>
        <end position="395"/>
    </location>
</feature>
<dbReference type="Gene3D" id="1.20.1250.20">
    <property type="entry name" value="MFS general substrate transporter like domains"/>
    <property type="match status" value="1"/>
</dbReference>
<keyword evidence="2" id="KW-0813">Transport</keyword>
<name>A0A917ZK34_9ACTN</name>
<feature type="transmembrane region" description="Helical" evidence="8">
    <location>
        <begin position="372"/>
        <end position="391"/>
    </location>
</feature>
<dbReference type="EMBL" id="BMMS01000006">
    <property type="protein sequence ID" value="GGO85289.1"/>
    <property type="molecule type" value="Genomic_DNA"/>
</dbReference>
<proteinExistence type="predicted"/>
<dbReference type="InterPro" id="IPR020846">
    <property type="entry name" value="MFS_dom"/>
</dbReference>
<reference evidence="10" key="2">
    <citation type="submission" date="2020-09" db="EMBL/GenBank/DDBJ databases">
        <authorList>
            <person name="Sun Q."/>
            <person name="Zhou Y."/>
        </authorList>
    </citation>
    <scope>NUCLEOTIDE SEQUENCE</scope>
    <source>
        <strain evidence="10">CGMCC 4.7201</strain>
    </source>
</reference>
<protein>
    <submittedName>
        <fullName evidence="10">MFS transporter</fullName>
    </submittedName>
</protein>
<evidence type="ECO:0000256" key="3">
    <source>
        <dbReference type="ARBA" id="ARBA00022475"/>
    </source>
</evidence>
<evidence type="ECO:0000256" key="8">
    <source>
        <dbReference type="SAM" id="Phobius"/>
    </source>
</evidence>
<comment type="subcellular location">
    <subcellularLocation>
        <location evidence="1">Cell membrane</location>
        <topology evidence="1">Multi-pass membrane protein</topology>
    </subcellularLocation>
</comment>
<evidence type="ECO:0000256" key="2">
    <source>
        <dbReference type="ARBA" id="ARBA00022448"/>
    </source>
</evidence>
<dbReference type="RefSeq" id="WP_189131109.1">
    <property type="nucleotide sequence ID" value="NZ_BMMS01000006.1"/>
</dbReference>
<feature type="transmembrane region" description="Helical" evidence="8">
    <location>
        <begin position="280"/>
        <end position="302"/>
    </location>
</feature>
<feature type="transmembrane region" description="Helical" evidence="8">
    <location>
        <begin position="211"/>
        <end position="230"/>
    </location>
</feature>
<evidence type="ECO:0000256" key="7">
    <source>
        <dbReference type="SAM" id="MobiDB-lite"/>
    </source>
</evidence>
<evidence type="ECO:0000256" key="5">
    <source>
        <dbReference type="ARBA" id="ARBA00022989"/>
    </source>
</evidence>
<evidence type="ECO:0000313" key="10">
    <source>
        <dbReference type="EMBL" id="GGO85289.1"/>
    </source>
</evidence>
<evidence type="ECO:0000256" key="1">
    <source>
        <dbReference type="ARBA" id="ARBA00004651"/>
    </source>
</evidence>
<keyword evidence="5 8" id="KW-1133">Transmembrane helix</keyword>
<dbReference type="PROSITE" id="PS50850">
    <property type="entry name" value="MFS"/>
    <property type="match status" value="1"/>
</dbReference>
<evidence type="ECO:0000256" key="6">
    <source>
        <dbReference type="ARBA" id="ARBA00023136"/>
    </source>
</evidence>
<keyword evidence="4 8" id="KW-0812">Transmembrane</keyword>
<feature type="transmembrane region" description="Helical" evidence="8">
    <location>
        <begin position="158"/>
        <end position="178"/>
    </location>
</feature>
<accession>A0A917ZK34</accession>
<dbReference type="Proteomes" id="UP000641932">
    <property type="component" value="Unassembled WGS sequence"/>
</dbReference>
<dbReference type="GO" id="GO:0005886">
    <property type="term" value="C:plasma membrane"/>
    <property type="evidence" value="ECO:0007669"/>
    <property type="project" value="UniProtKB-SubCell"/>
</dbReference>
<evidence type="ECO:0000256" key="4">
    <source>
        <dbReference type="ARBA" id="ARBA00022692"/>
    </source>
</evidence>
<organism evidence="10 11">
    <name type="scientific">Wenjunlia tyrosinilytica</name>
    <dbReference type="NCBI Taxonomy" id="1544741"/>
    <lineage>
        <taxon>Bacteria</taxon>
        <taxon>Bacillati</taxon>
        <taxon>Actinomycetota</taxon>
        <taxon>Actinomycetes</taxon>
        <taxon>Kitasatosporales</taxon>
        <taxon>Streptomycetaceae</taxon>
        <taxon>Wenjunlia</taxon>
    </lineage>
</organism>
<dbReference type="InterPro" id="IPR036259">
    <property type="entry name" value="MFS_trans_sf"/>
</dbReference>
<dbReference type="SUPFAM" id="SSF103473">
    <property type="entry name" value="MFS general substrate transporter"/>
    <property type="match status" value="1"/>
</dbReference>
<dbReference type="AlphaFoldDB" id="A0A917ZK34"/>
<feature type="compositionally biased region" description="Basic and acidic residues" evidence="7">
    <location>
        <begin position="412"/>
        <end position="425"/>
    </location>
</feature>
<dbReference type="PANTHER" id="PTHR23517">
    <property type="entry name" value="RESISTANCE PROTEIN MDTM, PUTATIVE-RELATED-RELATED"/>
    <property type="match status" value="1"/>
</dbReference>
<feature type="transmembrane region" description="Helical" evidence="8">
    <location>
        <begin position="36"/>
        <end position="59"/>
    </location>
</feature>
<comment type="caution">
    <text evidence="10">The sequence shown here is derived from an EMBL/GenBank/DDBJ whole genome shotgun (WGS) entry which is preliminary data.</text>
</comment>
<feature type="transmembrane region" description="Helical" evidence="8">
    <location>
        <begin position="12"/>
        <end position="30"/>
    </location>
</feature>